<dbReference type="EMBL" id="GL433835">
    <property type="protein sequence ID" value="EFN59998.1"/>
    <property type="molecule type" value="Genomic_DNA"/>
</dbReference>
<evidence type="ECO:0000313" key="4">
    <source>
        <dbReference type="Proteomes" id="UP000008141"/>
    </source>
</evidence>
<evidence type="ECO:0000256" key="1">
    <source>
        <dbReference type="ARBA" id="ARBA00023125"/>
    </source>
</evidence>
<dbReference type="InterPro" id="IPR020816">
    <property type="entry name" value="Histone-like_DNA-bd_CS"/>
</dbReference>
<dbReference type="eggNOG" id="ENOG502S94R">
    <property type="taxonomic scope" value="Eukaryota"/>
</dbReference>
<feature type="non-terminal residue" evidence="3">
    <location>
        <position position="1"/>
    </location>
</feature>
<dbReference type="OMA" id="AFSAGKM"/>
<dbReference type="PANTHER" id="PTHR33175">
    <property type="entry name" value="DNA-BINDING PROTEIN HU"/>
    <property type="match status" value="1"/>
</dbReference>
<keyword evidence="1" id="KW-0238">DNA-binding</keyword>
<dbReference type="OrthoDB" id="10261135at2759"/>
<organism evidence="4">
    <name type="scientific">Chlorella variabilis</name>
    <name type="common">Green alga</name>
    <dbReference type="NCBI Taxonomy" id="554065"/>
    <lineage>
        <taxon>Eukaryota</taxon>
        <taxon>Viridiplantae</taxon>
        <taxon>Chlorophyta</taxon>
        <taxon>core chlorophytes</taxon>
        <taxon>Trebouxiophyceae</taxon>
        <taxon>Chlorellales</taxon>
        <taxon>Chlorellaceae</taxon>
        <taxon>Chlorella clade</taxon>
        <taxon>Chlorella</taxon>
    </lineage>
</organism>
<dbReference type="GO" id="GO:0005829">
    <property type="term" value="C:cytosol"/>
    <property type="evidence" value="ECO:0007669"/>
    <property type="project" value="TreeGrafter"/>
</dbReference>
<name>E1Z2H3_CHLVA</name>
<dbReference type="CDD" id="cd13831">
    <property type="entry name" value="HU"/>
    <property type="match status" value="1"/>
</dbReference>
<dbReference type="STRING" id="554065.E1Z2H3"/>
<reference evidence="3 4" key="1">
    <citation type="journal article" date="2010" name="Plant Cell">
        <title>The Chlorella variabilis NC64A genome reveals adaptation to photosymbiosis, coevolution with viruses, and cryptic sex.</title>
        <authorList>
            <person name="Blanc G."/>
            <person name="Duncan G."/>
            <person name="Agarkova I."/>
            <person name="Borodovsky M."/>
            <person name="Gurnon J."/>
            <person name="Kuo A."/>
            <person name="Lindquist E."/>
            <person name="Lucas S."/>
            <person name="Pangilinan J."/>
            <person name="Polle J."/>
            <person name="Salamov A."/>
            <person name="Terry A."/>
            <person name="Yamada T."/>
            <person name="Dunigan D.D."/>
            <person name="Grigoriev I.V."/>
            <person name="Claverie J.M."/>
            <person name="Van Etten J.L."/>
        </authorList>
    </citation>
    <scope>NUCLEOTIDE SEQUENCE [LARGE SCALE GENOMIC DNA]</scope>
    <source>
        <strain evidence="3 4">NC64A</strain>
    </source>
</reference>
<evidence type="ECO:0000313" key="3">
    <source>
        <dbReference type="EMBL" id="EFN59998.1"/>
    </source>
</evidence>
<dbReference type="SUPFAM" id="SSF47729">
    <property type="entry name" value="IHF-like DNA-binding proteins"/>
    <property type="match status" value="1"/>
</dbReference>
<dbReference type="RefSeq" id="XP_005852100.1">
    <property type="nucleotide sequence ID" value="XM_005852038.1"/>
</dbReference>
<dbReference type="Pfam" id="PF00216">
    <property type="entry name" value="Bac_DNA_binding"/>
    <property type="match status" value="1"/>
</dbReference>
<dbReference type="InterPro" id="IPR000119">
    <property type="entry name" value="Hist_DNA-bd"/>
</dbReference>
<keyword evidence="4" id="KW-1185">Reference proteome</keyword>
<feature type="non-terminal residue" evidence="3">
    <location>
        <position position="82"/>
    </location>
</feature>
<accession>E1Z2H3</accession>
<dbReference type="PANTHER" id="PTHR33175:SF3">
    <property type="entry name" value="DNA-BINDING PROTEIN HU-BETA"/>
    <property type="match status" value="1"/>
</dbReference>
<dbReference type="GeneID" id="17359413"/>
<dbReference type="AlphaFoldDB" id="E1Z2H3"/>
<sequence length="82" mass="8531">IGKRELIQAVKDQAQLSGPQADAAVNALLDTIVGTVAKGQRVAITGFGVFEARTRAARRGRNPKTGEELQIAETVAPAFSAG</sequence>
<evidence type="ECO:0008006" key="5">
    <source>
        <dbReference type="Google" id="ProtNLM"/>
    </source>
</evidence>
<dbReference type="GO" id="GO:0030527">
    <property type="term" value="F:structural constituent of chromatin"/>
    <property type="evidence" value="ECO:0007669"/>
    <property type="project" value="InterPro"/>
</dbReference>
<evidence type="ECO:0000256" key="2">
    <source>
        <dbReference type="RuleBase" id="RU003939"/>
    </source>
</evidence>
<dbReference type="PROSITE" id="PS00045">
    <property type="entry name" value="HISTONE_LIKE"/>
    <property type="match status" value="1"/>
</dbReference>
<dbReference type="Proteomes" id="UP000008141">
    <property type="component" value="Unassembled WGS sequence"/>
</dbReference>
<dbReference type="KEGG" id="cvr:CHLNCDRAFT_15526"/>
<dbReference type="PRINTS" id="PR01727">
    <property type="entry name" value="DNABINDINGHU"/>
</dbReference>
<protein>
    <recommendedName>
        <fullName evidence="5">DNA-binding protein HU</fullName>
    </recommendedName>
</protein>
<dbReference type="InParanoid" id="E1Z2H3"/>
<gene>
    <name evidence="3" type="ORF">CHLNCDRAFT_15526</name>
</gene>
<dbReference type="GO" id="GO:0003677">
    <property type="term" value="F:DNA binding"/>
    <property type="evidence" value="ECO:0007669"/>
    <property type="project" value="UniProtKB-KW"/>
</dbReference>
<dbReference type="InterPro" id="IPR010992">
    <property type="entry name" value="IHF-like_DNA-bd_dom_sf"/>
</dbReference>
<dbReference type="SMART" id="SM00411">
    <property type="entry name" value="BHL"/>
    <property type="match status" value="1"/>
</dbReference>
<dbReference type="Gene3D" id="4.10.520.10">
    <property type="entry name" value="IHF-like DNA-binding proteins"/>
    <property type="match status" value="1"/>
</dbReference>
<comment type="similarity">
    <text evidence="2">Belongs to the bacterial histone-like protein family.</text>
</comment>
<proteinExistence type="inferred from homology"/>